<sequence length="135" mass="14973">MNSTTASVPRPASSVTLLSFDSTLGAIVIAEILVAVLYGITSMQVYVYFHSGRSPHDSRLIKRTIFSLWILSSLYIVLASHAVYYYTVTNFMNPSIVTKQPPTWCWSLLADMFIGDLIEVAVSMYVVLEARSDLG</sequence>
<dbReference type="AlphaFoldDB" id="K5W1T9"/>
<dbReference type="KEGG" id="pco:PHACADRAFT_210812"/>
<gene>
    <name evidence="2" type="ORF">PHACADRAFT_210812</name>
</gene>
<dbReference type="Proteomes" id="UP000008370">
    <property type="component" value="Unassembled WGS sequence"/>
</dbReference>
<dbReference type="OrthoDB" id="2749860at2759"/>
<evidence type="ECO:0000256" key="1">
    <source>
        <dbReference type="SAM" id="Phobius"/>
    </source>
</evidence>
<name>K5W1T9_PHACS</name>
<evidence type="ECO:0000313" key="2">
    <source>
        <dbReference type="EMBL" id="EKM53095.1"/>
    </source>
</evidence>
<feature type="transmembrane region" description="Helical" evidence="1">
    <location>
        <begin position="68"/>
        <end position="86"/>
    </location>
</feature>
<feature type="transmembrane region" description="Helical" evidence="1">
    <location>
        <begin position="24"/>
        <end position="47"/>
    </location>
</feature>
<protein>
    <submittedName>
        <fullName evidence="2">Uncharacterized protein</fullName>
    </submittedName>
</protein>
<reference evidence="2 3" key="1">
    <citation type="journal article" date="2012" name="BMC Genomics">
        <title>Comparative genomics of the white-rot fungi, Phanerochaete carnosa and P. chrysosporium, to elucidate the genetic basis of the distinct wood types they colonize.</title>
        <authorList>
            <person name="Suzuki H."/>
            <person name="MacDonald J."/>
            <person name="Syed K."/>
            <person name="Salamov A."/>
            <person name="Hori C."/>
            <person name="Aerts A."/>
            <person name="Henrissat B."/>
            <person name="Wiebenga A."/>
            <person name="vanKuyk P.A."/>
            <person name="Barry K."/>
            <person name="Lindquist E."/>
            <person name="LaButti K."/>
            <person name="Lapidus A."/>
            <person name="Lucas S."/>
            <person name="Coutinho P."/>
            <person name="Gong Y."/>
            <person name="Samejima M."/>
            <person name="Mahadevan R."/>
            <person name="Abou-Zaid M."/>
            <person name="de Vries R.P."/>
            <person name="Igarashi K."/>
            <person name="Yadav J.S."/>
            <person name="Grigoriev I.V."/>
            <person name="Master E.R."/>
        </authorList>
    </citation>
    <scope>NUCLEOTIDE SEQUENCE [LARGE SCALE GENOMIC DNA]</scope>
    <source>
        <strain evidence="2 3">HHB-10118-sp</strain>
    </source>
</reference>
<organism evidence="2 3">
    <name type="scientific">Phanerochaete carnosa (strain HHB-10118-sp)</name>
    <name type="common">White-rot fungus</name>
    <name type="synonym">Peniophora carnosa</name>
    <dbReference type="NCBI Taxonomy" id="650164"/>
    <lineage>
        <taxon>Eukaryota</taxon>
        <taxon>Fungi</taxon>
        <taxon>Dikarya</taxon>
        <taxon>Basidiomycota</taxon>
        <taxon>Agaricomycotina</taxon>
        <taxon>Agaricomycetes</taxon>
        <taxon>Polyporales</taxon>
        <taxon>Phanerochaetaceae</taxon>
        <taxon>Phanerochaete</taxon>
    </lineage>
</organism>
<keyword evidence="1" id="KW-1133">Transmembrane helix</keyword>
<dbReference type="PANTHER" id="PTHR40465:SF1">
    <property type="entry name" value="DUF6534 DOMAIN-CONTAINING PROTEIN"/>
    <property type="match status" value="1"/>
</dbReference>
<keyword evidence="3" id="KW-1185">Reference proteome</keyword>
<dbReference type="HOGENOM" id="CLU_046025_16_1_1"/>
<proteinExistence type="predicted"/>
<dbReference type="GeneID" id="18913028"/>
<dbReference type="RefSeq" id="XP_007397798.1">
    <property type="nucleotide sequence ID" value="XM_007397736.1"/>
</dbReference>
<keyword evidence="1" id="KW-0812">Transmembrane</keyword>
<keyword evidence="1" id="KW-0472">Membrane</keyword>
<dbReference type="EMBL" id="JH930474">
    <property type="protein sequence ID" value="EKM53095.1"/>
    <property type="molecule type" value="Genomic_DNA"/>
</dbReference>
<dbReference type="InParanoid" id="K5W1T9"/>
<accession>K5W1T9</accession>
<evidence type="ECO:0000313" key="3">
    <source>
        <dbReference type="Proteomes" id="UP000008370"/>
    </source>
</evidence>
<feature type="transmembrane region" description="Helical" evidence="1">
    <location>
        <begin position="106"/>
        <end position="128"/>
    </location>
</feature>
<dbReference type="PANTHER" id="PTHR40465">
    <property type="entry name" value="CHROMOSOME 1, WHOLE GENOME SHOTGUN SEQUENCE"/>
    <property type="match status" value="1"/>
</dbReference>